<protein>
    <recommendedName>
        <fullName evidence="2">Sel1 repeat family protein</fullName>
    </recommendedName>
</protein>
<dbReference type="PANTHER" id="PTHR11102">
    <property type="entry name" value="SEL-1-LIKE PROTEIN"/>
    <property type="match status" value="1"/>
</dbReference>
<gene>
    <name evidence="1" type="ORF">METZ01_LOCUS216739</name>
</gene>
<dbReference type="InterPro" id="IPR006597">
    <property type="entry name" value="Sel1-like"/>
</dbReference>
<dbReference type="SMART" id="SM00671">
    <property type="entry name" value="SEL1"/>
    <property type="match status" value="4"/>
</dbReference>
<reference evidence="1" key="1">
    <citation type="submission" date="2018-05" db="EMBL/GenBank/DDBJ databases">
        <authorList>
            <person name="Lanie J.A."/>
            <person name="Ng W.-L."/>
            <person name="Kazmierczak K.M."/>
            <person name="Andrzejewski T.M."/>
            <person name="Davidsen T.M."/>
            <person name="Wayne K.J."/>
            <person name="Tettelin H."/>
            <person name="Glass J.I."/>
            <person name="Rusch D."/>
            <person name="Podicherti R."/>
            <person name="Tsui H.-C.T."/>
            <person name="Winkler M.E."/>
        </authorList>
    </citation>
    <scope>NUCLEOTIDE SEQUENCE</scope>
</reference>
<proteinExistence type="predicted"/>
<dbReference type="EMBL" id="UINC01050655">
    <property type="protein sequence ID" value="SVB63885.1"/>
    <property type="molecule type" value="Genomic_DNA"/>
</dbReference>
<sequence>MIDKQLLEDAKAGNVEAQASLAALYNKYDGINENQRKAFFWYYTAAMRGHAESQCMLGSMYYRGNGTSKDYMRAIHWYTKAAELGDAQAQFTLGCCYHYLEEFDHDFEEAFVWYSIAANQGHAEAQCNLGLMYLDEPNGLPESMKNTAYWIGLAYINGSKEAEGYWKGFELWRHYEYDVIGLIFRKIS</sequence>
<dbReference type="InterPro" id="IPR011990">
    <property type="entry name" value="TPR-like_helical_dom_sf"/>
</dbReference>
<dbReference type="Pfam" id="PF08238">
    <property type="entry name" value="Sel1"/>
    <property type="match status" value="4"/>
</dbReference>
<accession>A0A382FMN6</accession>
<evidence type="ECO:0000313" key="1">
    <source>
        <dbReference type="EMBL" id="SVB63885.1"/>
    </source>
</evidence>
<name>A0A382FMN6_9ZZZZ</name>
<organism evidence="1">
    <name type="scientific">marine metagenome</name>
    <dbReference type="NCBI Taxonomy" id="408172"/>
    <lineage>
        <taxon>unclassified sequences</taxon>
        <taxon>metagenomes</taxon>
        <taxon>ecological metagenomes</taxon>
    </lineage>
</organism>
<dbReference type="Gene3D" id="1.25.40.10">
    <property type="entry name" value="Tetratricopeptide repeat domain"/>
    <property type="match status" value="1"/>
</dbReference>
<dbReference type="SUPFAM" id="SSF81901">
    <property type="entry name" value="HCP-like"/>
    <property type="match status" value="1"/>
</dbReference>
<dbReference type="AlphaFoldDB" id="A0A382FMN6"/>
<evidence type="ECO:0008006" key="2">
    <source>
        <dbReference type="Google" id="ProtNLM"/>
    </source>
</evidence>
<dbReference type="PANTHER" id="PTHR11102:SF160">
    <property type="entry name" value="ERAD-ASSOCIATED E3 UBIQUITIN-PROTEIN LIGASE COMPONENT HRD3"/>
    <property type="match status" value="1"/>
</dbReference>
<dbReference type="InterPro" id="IPR050767">
    <property type="entry name" value="Sel1_AlgK"/>
</dbReference>